<accession>A0A2N3YJN2</accession>
<gene>
    <name evidence="2" type="ORF">ATL31_1874</name>
</gene>
<evidence type="ECO:0000313" key="3">
    <source>
        <dbReference type="Proteomes" id="UP000233781"/>
    </source>
</evidence>
<keyword evidence="3" id="KW-1185">Reference proteome</keyword>
<protein>
    <submittedName>
        <fullName evidence="2">Uncharacterized protein</fullName>
    </submittedName>
</protein>
<proteinExistence type="predicted"/>
<comment type="caution">
    <text evidence="2">The sequence shown here is derived from an EMBL/GenBank/DDBJ whole genome shotgun (WGS) entry which is preliminary data.</text>
</comment>
<feature type="compositionally biased region" description="Pro residues" evidence="1">
    <location>
        <begin position="80"/>
        <end position="119"/>
    </location>
</feature>
<reference evidence="2 3" key="1">
    <citation type="submission" date="2017-12" db="EMBL/GenBank/DDBJ databases">
        <title>Sequencing the genomes of 1000 Actinobacteria strains.</title>
        <authorList>
            <person name="Klenk H.-P."/>
        </authorList>
    </citation>
    <scope>NUCLEOTIDE SEQUENCE [LARGE SCALE GENOMIC DNA]</scope>
    <source>
        <strain evidence="2 3">DSM 12806</strain>
    </source>
</reference>
<sequence length="165" mass="16633">MSFFERAKAAASDLAAKADVAMSNAGISVPGIGADRALRDLGVVAWLDATGRPVAEADRERVMATLRELEQGGRLGPLTLTPPPTPYGTPPPPPGGTPPPPPYGGAPGGPPPPPPPPGGVMPMRDEPAPPPMATPPADPRPPVPPAPGEEPPANPTPPPPPPSWA</sequence>
<organism evidence="2 3">
    <name type="scientific">Phycicoccus duodecadis</name>
    <dbReference type="NCBI Taxonomy" id="173053"/>
    <lineage>
        <taxon>Bacteria</taxon>
        <taxon>Bacillati</taxon>
        <taxon>Actinomycetota</taxon>
        <taxon>Actinomycetes</taxon>
        <taxon>Micrococcales</taxon>
        <taxon>Intrasporangiaceae</taxon>
        <taxon>Phycicoccus</taxon>
    </lineage>
</organism>
<name>A0A2N3YJN2_9MICO</name>
<feature type="region of interest" description="Disordered" evidence="1">
    <location>
        <begin position="66"/>
        <end position="165"/>
    </location>
</feature>
<evidence type="ECO:0000256" key="1">
    <source>
        <dbReference type="SAM" id="MobiDB-lite"/>
    </source>
</evidence>
<evidence type="ECO:0000313" key="2">
    <source>
        <dbReference type="EMBL" id="PKW27045.1"/>
    </source>
</evidence>
<dbReference type="RefSeq" id="WP_101395521.1">
    <property type="nucleotide sequence ID" value="NZ_PJNE01000001.1"/>
</dbReference>
<dbReference type="OrthoDB" id="4871101at2"/>
<dbReference type="AlphaFoldDB" id="A0A2N3YJN2"/>
<dbReference type="Proteomes" id="UP000233781">
    <property type="component" value="Unassembled WGS sequence"/>
</dbReference>
<dbReference type="EMBL" id="PJNE01000001">
    <property type="protein sequence ID" value="PKW27045.1"/>
    <property type="molecule type" value="Genomic_DNA"/>
</dbReference>
<feature type="compositionally biased region" description="Pro residues" evidence="1">
    <location>
        <begin position="128"/>
        <end position="165"/>
    </location>
</feature>